<dbReference type="CDD" id="cd02439">
    <property type="entry name" value="DMB-PRT_CobT"/>
    <property type="match status" value="1"/>
</dbReference>
<evidence type="ECO:0000256" key="7">
    <source>
        <dbReference type="ARBA" id="ARBA00022676"/>
    </source>
</evidence>
<dbReference type="EC" id="2.4.2.21" evidence="4 11"/>
<evidence type="ECO:0000256" key="8">
    <source>
        <dbReference type="ARBA" id="ARBA00022679"/>
    </source>
</evidence>
<name>A0A3G2R7X6_9FIRM</name>
<dbReference type="InterPro" id="IPR023195">
    <property type="entry name" value="Nict_dMeBzImd_PRibTrfase_N"/>
</dbReference>
<dbReference type="Proteomes" id="UP000280960">
    <property type="component" value="Chromosome"/>
</dbReference>
<evidence type="ECO:0000256" key="4">
    <source>
        <dbReference type="ARBA" id="ARBA00011991"/>
    </source>
</evidence>
<evidence type="ECO:0000256" key="5">
    <source>
        <dbReference type="ARBA" id="ARBA00015486"/>
    </source>
</evidence>
<dbReference type="GO" id="GO:0008939">
    <property type="term" value="F:nicotinate-nucleotide-dimethylbenzimidazole phosphoribosyltransferase activity"/>
    <property type="evidence" value="ECO:0007669"/>
    <property type="project" value="UniProtKB-UniRule"/>
</dbReference>
<comment type="similarity">
    <text evidence="3 11">Belongs to the CobT family.</text>
</comment>
<dbReference type="PANTHER" id="PTHR43463:SF1">
    <property type="entry name" value="NICOTINATE-NUCLEOTIDE--DIMETHYLBENZIMIDAZOLE PHOSPHORIBOSYLTRANSFERASE"/>
    <property type="match status" value="1"/>
</dbReference>
<comment type="catalytic activity">
    <reaction evidence="10 11">
        <text>5,6-dimethylbenzimidazole + nicotinate beta-D-ribonucleotide = alpha-ribazole 5'-phosphate + nicotinate + H(+)</text>
        <dbReference type="Rhea" id="RHEA:11196"/>
        <dbReference type="ChEBI" id="CHEBI:15378"/>
        <dbReference type="ChEBI" id="CHEBI:15890"/>
        <dbReference type="ChEBI" id="CHEBI:32544"/>
        <dbReference type="ChEBI" id="CHEBI:57502"/>
        <dbReference type="ChEBI" id="CHEBI:57918"/>
        <dbReference type="EC" id="2.4.2.21"/>
    </reaction>
</comment>
<keyword evidence="7 11" id="KW-0328">Glycosyltransferase</keyword>
<dbReference type="InterPro" id="IPR003200">
    <property type="entry name" value="Nict_dMeBzImd_PRibTrfase"/>
</dbReference>
<dbReference type="FunFam" id="3.40.50.10210:FF:000001">
    <property type="entry name" value="Nicotinate-nucleotide--dimethylbenzimidazole phosphoribosyltransferase"/>
    <property type="match status" value="1"/>
</dbReference>
<comment type="pathway">
    <text evidence="2 11">Nucleoside biosynthesis; alpha-ribazole biosynthesis; alpha-ribazole from 5,6-dimethylbenzimidazole: step 1/2.</text>
</comment>
<keyword evidence="13" id="KW-1185">Reference proteome</keyword>
<evidence type="ECO:0000256" key="1">
    <source>
        <dbReference type="ARBA" id="ARBA00002197"/>
    </source>
</evidence>
<proteinExistence type="inferred from homology"/>
<reference evidence="12 13" key="1">
    <citation type="submission" date="2018-10" db="EMBL/GenBank/DDBJ databases">
        <authorList>
            <person name="Zhang X."/>
        </authorList>
    </citation>
    <scope>NUCLEOTIDE SEQUENCE [LARGE SCALE GENOMIC DNA]</scope>
    <source>
        <strain evidence="12 13">SK-G1</strain>
    </source>
</reference>
<protein>
    <recommendedName>
        <fullName evidence="5 11">Nicotinate-nucleotide--dimethylbenzimidazole phosphoribosyltransferase</fullName>
        <shortName evidence="11">NN:DBI PRT</shortName>
        <ecNumber evidence="4 11">2.4.2.21</ecNumber>
    </recommendedName>
    <alternativeName>
        <fullName evidence="9 11">N(1)-alpha-phosphoribosyltransferase</fullName>
    </alternativeName>
</protein>
<sequence>MEKLQETVKKIQPIDQQAVEKAAQRLDMLTKPQGSLGVLEDIVKQLAGITGNPIPRLGKKCVVIMAGDHGVVEEGVSAFPQEVTPQMVMNFLNGGAAINVLSRHAGADIVCCDIGVASDVKHPSLIIKKVRYGTANMAKGPAMSREEATRAIEVGIEVAEDKIKGGVNILATGEMGIGNTTPSSAILTVFGCPVEKVVGRGTGIDDKGLALKIKTIIKAIEVNDPDPSDPIDVLSKVGGLEIAGLAGVILAAAAHRIPIVIDGFISSAAALVASKIEPRSVQYMIASHVSEEPGHKMMLEMMRLYPMLHMKMRLGEGTGAALAFHIIDAATHIQSEMATFESAGVSRSSSR</sequence>
<dbReference type="RefSeq" id="WP_122015347.1">
    <property type="nucleotide sequence ID" value="NZ_CP033169.1"/>
</dbReference>
<evidence type="ECO:0000256" key="9">
    <source>
        <dbReference type="ARBA" id="ARBA00030686"/>
    </source>
</evidence>
<dbReference type="InterPro" id="IPR017846">
    <property type="entry name" value="Nict_dMeBzImd_PRibTrfase_bact"/>
</dbReference>
<evidence type="ECO:0000256" key="11">
    <source>
        <dbReference type="HAMAP-Rule" id="MF_00230"/>
    </source>
</evidence>
<organism evidence="12 13">
    <name type="scientific">Biomaibacter acetigenes</name>
    <dbReference type="NCBI Taxonomy" id="2316383"/>
    <lineage>
        <taxon>Bacteria</taxon>
        <taxon>Bacillati</taxon>
        <taxon>Bacillota</taxon>
        <taxon>Clostridia</taxon>
        <taxon>Thermosediminibacterales</taxon>
        <taxon>Tepidanaerobacteraceae</taxon>
        <taxon>Biomaibacter</taxon>
    </lineage>
</organism>
<evidence type="ECO:0000256" key="2">
    <source>
        <dbReference type="ARBA" id="ARBA00005049"/>
    </source>
</evidence>
<gene>
    <name evidence="11 12" type="primary">cobT</name>
    <name evidence="12" type="ORF">D2962_13985</name>
</gene>
<dbReference type="PANTHER" id="PTHR43463">
    <property type="entry name" value="NICOTINATE-NUCLEOTIDE--DIMETHYLBENZIMIDAZOLE PHOSPHORIBOSYLTRANSFERASE"/>
    <property type="match status" value="1"/>
</dbReference>
<dbReference type="KEGG" id="bacg:D2962_13985"/>
<accession>A0A3G2R7X6</accession>
<feature type="active site" description="Proton acceptor" evidence="11">
    <location>
        <position position="316"/>
    </location>
</feature>
<keyword evidence="8 11" id="KW-0808">Transferase</keyword>
<dbReference type="Pfam" id="PF02277">
    <property type="entry name" value="DBI_PRT"/>
    <property type="match status" value="1"/>
</dbReference>
<dbReference type="AlphaFoldDB" id="A0A3G2R7X6"/>
<comment type="function">
    <text evidence="1 11">Catalyzes the synthesis of alpha-ribazole-5'-phosphate from nicotinate mononucleotide (NAMN) and 5,6-dimethylbenzimidazole (DMB).</text>
</comment>
<dbReference type="HAMAP" id="MF_00230">
    <property type="entry name" value="CobT"/>
    <property type="match status" value="1"/>
</dbReference>
<evidence type="ECO:0000256" key="10">
    <source>
        <dbReference type="ARBA" id="ARBA00047340"/>
    </source>
</evidence>
<dbReference type="NCBIfam" id="NF000996">
    <property type="entry name" value="PRK00105.1"/>
    <property type="match status" value="1"/>
</dbReference>
<keyword evidence="6 11" id="KW-0169">Cobalamin biosynthesis</keyword>
<dbReference type="Gene3D" id="3.40.50.10210">
    <property type="match status" value="1"/>
</dbReference>
<dbReference type="SUPFAM" id="SSF52733">
    <property type="entry name" value="Nicotinate mononucleotide:5,6-dimethylbenzimidazole phosphoribosyltransferase (CobT)"/>
    <property type="match status" value="1"/>
</dbReference>
<evidence type="ECO:0000313" key="12">
    <source>
        <dbReference type="EMBL" id="AYO31560.1"/>
    </source>
</evidence>
<dbReference type="UniPathway" id="UPA00061">
    <property type="reaction ID" value="UER00516"/>
</dbReference>
<evidence type="ECO:0000313" key="13">
    <source>
        <dbReference type="Proteomes" id="UP000280960"/>
    </source>
</evidence>
<evidence type="ECO:0000256" key="3">
    <source>
        <dbReference type="ARBA" id="ARBA00007110"/>
    </source>
</evidence>
<dbReference type="NCBIfam" id="TIGR03160">
    <property type="entry name" value="cobT_DBIPRT"/>
    <property type="match status" value="1"/>
</dbReference>
<dbReference type="Gene3D" id="1.10.1610.10">
    <property type="match status" value="1"/>
</dbReference>
<dbReference type="InterPro" id="IPR036087">
    <property type="entry name" value="Nict_dMeBzImd_PRibTrfase_sf"/>
</dbReference>
<dbReference type="EMBL" id="CP033169">
    <property type="protein sequence ID" value="AYO31560.1"/>
    <property type="molecule type" value="Genomic_DNA"/>
</dbReference>
<evidence type="ECO:0000256" key="6">
    <source>
        <dbReference type="ARBA" id="ARBA00022573"/>
    </source>
</evidence>
<dbReference type="GO" id="GO:0009236">
    <property type="term" value="P:cobalamin biosynthetic process"/>
    <property type="evidence" value="ECO:0007669"/>
    <property type="project" value="UniProtKB-UniRule"/>
</dbReference>